<reference evidence="2 3" key="1">
    <citation type="submission" date="2019-03" db="EMBL/GenBank/DDBJ databases">
        <title>Genomic Encyclopedia of Type Strains, Phase IV (KMG-IV): sequencing the most valuable type-strain genomes for metagenomic binning, comparative biology and taxonomic classification.</title>
        <authorList>
            <person name="Goeker M."/>
        </authorList>
    </citation>
    <scope>NUCLEOTIDE SEQUENCE [LARGE SCALE GENOMIC DNA]</scope>
    <source>
        <strain evidence="2 3">DSM 2132</strain>
    </source>
</reference>
<dbReference type="Proteomes" id="UP000295399">
    <property type="component" value="Unassembled WGS sequence"/>
</dbReference>
<evidence type="ECO:0000313" key="2">
    <source>
        <dbReference type="EMBL" id="TCP31929.1"/>
    </source>
</evidence>
<dbReference type="AlphaFoldDB" id="A0A4R2PA46"/>
<gene>
    <name evidence="2" type="ORF">EV659_1105</name>
</gene>
<feature type="region of interest" description="Disordered" evidence="1">
    <location>
        <begin position="1"/>
        <end position="37"/>
    </location>
</feature>
<proteinExistence type="predicted"/>
<dbReference type="InterPro" id="IPR053842">
    <property type="entry name" value="NikA-like"/>
</dbReference>
<dbReference type="InParanoid" id="A0A4R2PA46"/>
<dbReference type="EMBL" id="SLXO01000010">
    <property type="protein sequence ID" value="TCP31929.1"/>
    <property type="molecule type" value="Genomic_DNA"/>
</dbReference>
<keyword evidence="3" id="KW-1185">Reference proteome</keyword>
<name>A0A4R2PA46_RHOSA</name>
<evidence type="ECO:0000313" key="3">
    <source>
        <dbReference type="Proteomes" id="UP000295399"/>
    </source>
</evidence>
<accession>A0A4R2PA46</accession>
<protein>
    <submittedName>
        <fullName evidence="2">Mobilization protein MobC</fullName>
    </submittedName>
</protein>
<organism evidence="2 3">
    <name type="scientific">Rhodothalassium salexigens DSM 2132</name>
    <dbReference type="NCBI Taxonomy" id="1188247"/>
    <lineage>
        <taxon>Bacteria</taxon>
        <taxon>Pseudomonadati</taxon>
        <taxon>Pseudomonadota</taxon>
        <taxon>Alphaproteobacteria</taxon>
        <taxon>Rhodothalassiales</taxon>
        <taxon>Rhodothalassiaceae</taxon>
        <taxon>Rhodothalassium</taxon>
    </lineage>
</organism>
<comment type="caution">
    <text evidence="2">The sequence shown here is derived from an EMBL/GenBank/DDBJ whole genome shotgun (WGS) entry which is preliminary data.</text>
</comment>
<sequence length="142" mass="15078">MRAVGTTPEVADSSMARQAQNEKPARSEKRRRNKVAHLRLSDAEHERLVTAADNAGMSLGAYLRACALGDAGPRAARKPPVAKRELIRLLGQIGKTGSNLNQLARAVNSGDDPNGLADDIKAAVVDYADMRAAVRKVLGLGP</sequence>
<dbReference type="Pfam" id="PF21983">
    <property type="entry name" value="NikA-like"/>
    <property type="match status" value="1"/>
</dbReference>
<feature type="compositionally biased region" description="Basic residues" evidence="1">
    <location>
        <begin position="28"/>
        <end position="37"/>
    </location>
</feature>
<evidence type="ECO:0000256" key="1">
    <source>
        <dbReference type="SAM" id="MobiDB-lite"/>
    </source>
</evidence>